<keyword evidence="3" id="KW-0732">Signal</keyword>
<gene>
    <name evidence="4" type="ORF">EI981_09015</name>
</gene>
<reference evidence="5" key="1">
    <citation type="submission" date="2018-12" db="EMBL/GenBank/DDBJ databases">
        <title>Complete genome sequence of Paenibacillus sp. MBLB1234.</title>
        <authorList>
            <person name="Nam Y.-D."/>
            <person name="Kang J."/>
            <person name="Chung W.-H."/>
            <person name="Park Y.S."/>
        </authorList>
    </citation>
    <scope>NUCLEOTIDE SEQUENCE [LARGE SCALE GENOMIC DNA]</scope>
    <source>
        <strain evidence="5">MBLB1234</strain>
    </source>
</reference>
<sequence>MKKFVVGFIAGALIFSTMPAFADSIQSIFGAKVTGVYTIQNQDGKKIAEGAILNGSTYVPVRAMSKATGTPLTVDTKKKVITLGTETTTSSNIAIDELNIKKEAAERKITSLQGSIKLYESDIIPNAQKDADNTKGTESEATYKSRLDSRNEELAKYKADLAEAQRQLAEIELQITEATNMK</sequence>
<protein>
    <recommendedName>
        <fullName evidence="6">Copper amine oxidase-like N-terminal domain-containing protein</fullName>
    </recommendedName>
</protein>
<dbReference type="Proteomes" id="UP000270678">
    <property type="component" value="Chromosome"/>
</dbReference>
<feature type="chain" id="PRO_5018777717" description="Copper amine oxidase-like N-terminal domain-containing protein" evidence="3">
    <location>
        <begin position="23"/>
        <end position="182"/>
    </location>
</feature>
<organism evidence="4 5">
    <name type="scientific">Paenibacillus lutimineralis</name>
    <dbReference type="NCBI Taxonomy" id="2707005"/>
    <lineage>
        <taxon>Bacteria</taxon>
        <taxon>Bacillati</taxon>
        <taxon>Bacillota</taxon>
        <taxon>Bacilli</taxon>
        <taxon>Bacillales</taxon>
        <taxon>Paenibacillaceae</taxon>
        <taxon>Paenibacillus</taxon>
    </lineage>
</organism>
<dbReference type="KEGG" id="plut:EI981_09015"/>
<name>A0A3Q9IBM4_9BACL</name>
<feature type="coiled-coil region" evidence="1">
    <location>
        <begin position="95"/>
        <end position="122"/>
    </location>
</feature>
<dbReference type="RefSeq" id="WP_126997376.1">
    <property type="nucleotide sequence ID" value="NZ_CP034346.1"/>
</dbReference>
<feature type="region of interest" description="Disordered" evidence="2">
    <location>
        <begin position="128"/>
        <end position="147"/>
    </location>
</feature>
<keyword evidence="5" id="KW-1185">Reference proteome</keyword>
<dbReference type="EMBL" id="CP034346">
    <property type="protein sequence ID" value="AZS14578.1"/>
    <property type="molecule type" value="Genomic_DNA"/>
</dbReference>
<evidence type="ECO:0000256" key="3">
    <source>
        <dbReference type="SAM" id="SignalP"/>
    </source>
</evidence>
<keyword evidence="1" id="KW-0175">Coiled coil</keyword>
<evidence type="ECO:0000313" key="4">
    <source>
        <dbReference type="EMBL" id="AZS14578.1"/>
    </source>
</evidence>
<evidence type="ECO:0000256" key="1">
    <source>
        <dbReference type="SAM" id="Coils"/>
    </source>
</evidence>
<dbReference type="AlphaFoldDB" id="A0A3Q9IBM4"/>
<feature type="compositionally biased region" description="Basic and acidic residues" evidence="2">
    <location>
        <begin position="129"/>
        <end position="147"/>
    </location>
</feature>
<proteinExistence type="predicted"/>
<evidence type="ECO:0008006" key="6">
    <source>
        <dbReference type="Google" id="ProtNLM"/>
    </source>
</evidence>
<evidence type="ECO:0000256" key="2">
    <source>
        <dbReference type="SAM" id="MobiDB-lite"/>
    </source>
</evidence>
<feature type="coiled-coil region" evidence="1">
    <location>
        <begin position="147"/>
        <end position="181"/>
    </location>
</feature>
<accession>A0A3Q9IBM4</accession>
<evidence type="ECO:0000313" key="5">
    <source>
        <dbReference type="Proteomes" id="UP000270678"/>
    </source>
</evidence>
<feature type="signal peptide" evidence="3">
    <location>
        <begin position="1"/>
        <end position="22"/>
    </location>
</feature>
<dbReference type="OrthoDB" id="2663175at2"/>